<sequence length="94" mass="10536">MKSSSFDFLVIVLLMAVMWVKLGEVLELEWTNYSVCPSYPFLRWILGCFLLLCSSDSGEGPQETPENGDTDSLAQGIVDAQNHFQQVQSINYLA</sequence>
<gene>
    <name evidence="1" type="ORF">MRB53_001461</name>
</gene>
<comment type="caution">
    <text evidence="1">The sequence shown here is derived from an EMBL/GenBank/DDBJ whole genome shotgun (WGS) entry which is preliminary data.</text>
</comment>
<accession>A0ACC2MSF6</accession>
<dbReference type="Proteomes" id="UP001234297">
    <property type="component" value="Chromosome 1"/>
</dbReference>
<evidence type="ECO:0000313" key="1">
    <source>
        <dbReference type="EMBL" id="KAJ8648438.1"/>
    </source>
</evidence>
<proteinExistence type="predicted"/>
<evidence type="ECO:0000313" key="2">
    <source>
        <dbReference type="Proteomes" id="UP001234297"/>
    </source>
</evidence>
<protein>
    <submittedName>
        <fullName evidence="1">Uncharacterized protein</fullName>
    </submittedName>
</protein>
<organism evidence="1 2">
    <name type="scientific">Persea americana</name>
    <name type="common">Avocado</name>
    <dbReference type="NCBI Taxonomy" id="3435"/>
    <lineage>
        <taxon>Eukaryota</taxon>
        <taxon>Viridiplantae</taxon>
        <taxon>Streptophyta</taxon>
        <taxon>Embryophyta</taxon>
        <taxon>Tracheophyta</taxon>
        <taxon>Spermatophyta</taxon>
        <taxon>Magnoliopsida</taxon>
        <taxon>Magnoliidae</taxon>
        <taxon>Laurales</taxon>
        <taxon>Lauraceae</taxon>
        <taxon>Persea</taxon>
    </lineage>
</organism>
<name>A0ACC2MSF6_PERAE</name>
<dbReference type="EMBL" id="CM056809">
    <property type="protein sequence ID" value="KAJ8648438.1"/>
    <property type="molecule type" value="Genomic_DNA"/>
</dbReference>
<reference evidence="1 2" key="1">
    <citation type="journal article" date="2022" name="Hortic Res">
        <title>A haplotype resolved chromosomal level avocado genome allows analysis of novel avocado genes.</title>
        <authorList>
            <person name="Nath O."/>
            <person name="Fletcher S.J."/>
            <person name="Hayward A."/>
            <person name="Shaw L.M."/>
            <person name="Masouleh A.K."/>
            <person name="Furtado A."/>
            <person name="Henry R.J."/>
            <person name="Mitter N."/>
        </authorList>
    </citation>
    <scope>NUCLEOTIDE SEQUENCE [LARGE SCALE GENOMIC DNA]</scope>
    <source>
        <strain evidence="2">cv. Hass</strain>
    </source>
</reference>
<keyword evidence="2" id="KW-1185">Reference proteome</keyword>